<feature type="transmembrane region" description="Helical" evidence="10">
    <location>
        <begin position="65"/>
        <end position="85"/>
    </location>
</feature>
<dbReference type="KEGG" id="aten:116305198"/>
<dbReference type="GO" id="GO:0007187">
    <property type="term" value="P:G protein-coupled receptor signaling pathway, coupled to cyclic nucleotide second messenger"/>
    <property type="evidence" value="ECO:0007669"/>
    <property type="project" value="TreeGrafter"/>
</dbReference>
<accession>A0A6P8IV37</accession>
<evidence type="ECO:0000256" key="3">
    <source>
        <dbReference type="ARBA" id="ARBA00022692"/>
    </source>
</evidence>
<keyword evidence="4 10" id="KW-1133">Transmembrane helix</keyword>
<keyword evidence="5" id="KW-0297">G-protein coupled receptor</keyword>
<feature type="compositionally biased region" description="Polar residues" evidence="9">
    <location>
        <begin position="401"/>
        <end position="412"/>
    </location>
</feature>
<feature type="transmembrane region" description="Helical" evidence="10">
    <location>
        <begin position="175"/>
        <end position="200"/>
    </location>
</feature>
<name>A0A6P8IV37_ACTTE</name>
<protein>
    <submittedName>
        <fullName evidence="13">Octopamine receptor Oamb-like</fullName>
    </submittedName>
</protein>
<dbReference type="InParanoid" id="A0A6P8IV37"/>
<evidence type="ECO:0000256" key="7">
    <source>
        <dbReference type="ARBA" id="ARBA00023170"/>
    </source>
</evidence>
<dbReference type="PRINTS" id="PR00237">
    <property type="entry name" value="GPCRRHODOPSN"/>
</dbReference>
<organism evidence="12 13">
    <name type="scientific">Actinia tenebrosa</name>
    <name type="common">Australian red waratah sea anemone</name>
    <dbReference type="NCBI Taxonomy" id="6105"/>
    <lineage>
        <taxon>Eukaryota</taxon>
        <taxon>Metazoa</taxon>
        <taxon>Cnidaria</taxon>
        <taxon>Anthozoa</taxon>
        <taxon>Hexacorallia</taxon>
        <taxon>Actiniaria</taxon>
        <taxon>Actiniidae</taxon>
        <taxon>Actinia</taxon>
    </lineage>
</organism>
<evidence type="ECO:0000313" key="12">
    <source>
        <dbReference type="Proteomes" id="UP000515163"/>
    </source>
</evidence>
<evidence type="ECO:0000256" key="4">
    <source>
        <dbReference type="ARBA" id="ARBA00022989"/>
    </source>
</evidence>
<dbReference type="GO" id="GO:0004993">
    <property type="term" value="F:G protein-coupled serotonin receptor activity"/>
    <property type="evidence" value="ECO:0007669"/>
    <property type="project" value="TreeGrafter"/>
</dbReference>
<keyword evidence="3 10" id="KW-0812">Transmembrane</keyword>
<feature type="transmembrane region" description="Helical" evidence="10">
    <location>
        <begin position="146"/>
        <end position="169"/>
    </location>
</feature>
<dbReference type="GO" id="GO:0030425">
    <property type="term" value="C:dendrite"/>
    <property type="evidence" value="ECO:0007669"/>
    <property type="project" value="TreeGrafter"/>
</dbReference>
<dbReference type="Gene3D" id="1.20.1070.10">
    <property type="entry name" value="Rhodopsin 7-helix transmembrane proteins"/>
    <property type="match status" value="1"/>
</dbReference>
<keyword evidence="7" id="KW-0675">Receptor</keyword>
<evidence type="ECO:0000256" key="6">
    <source>
        <dbReference type="ARBA" id="ARBA00023136"/>
    </source>
</evidence>
<feature type="compositionally biased region" description="Acidic residues" evidence="9">
    <location>
        <begin position="430"/>
        <end position="443"/>
    </location>
</feature>
<dbReference type="Proteomes" id="UP000515163">
    <property type="component" value="Unplaced"/>
</dbReference>
<proteinExistence type="predicted"/>
<dbReference type="FunFam" id="1.20.1070.10:FF:000437">
    <property type="entry name" value="Predicted protein"/>
    <property type="match status" value="1"/>
</dbReference>
<dbReference type="PANTHER" id="PTHR24247:SF202">
    <property type="entry name" value="5-HYDROXYTRYPTAMINE RECEPTOR 1"/>
    <property type="match status" value="1"/>
</dbReference>
<dbReference type="GeneID" id="116305198"/>
<feature type="transmembrane region" description="Helical" evidence="10">
    <location>
        <begin position="33"/>
        <end position="53"/>
    </location>
</feature>
<keyword evidence="2" id="KW-1003">Cell membrane</keyword>
<evidence type="ECO:0000256" key="9">
    <source>
        <dbReference type="SAM" id="MobiDB-lite"/>
    </source>
</evidence>
<dbReference type="InterPro" id="IPR000276">
    <property type="entry name" value="GPCR_Rhodpsn"/>
</dbReference>
<evidence type="ECO:0000256" key="10">
    <source>
        <dbReference type="SAM" id="Phobius"/>
    </source>
</evidence>
<dbReference type="GO" id="GO:0045202">
    <property type="term" value="C:synapse"/>
    <property type="evidence" value="ECO:0007669"/>
    <property type="project" value="GOC"/>
</dbReference>
<dbReference type="PANTHER" id="PTHR24247">
    <property type="entry name" value="5-HYDROXYTRYPTAMINE RECEPTOR"/>
    <property type="match status" value="1"/>
</dbReference>
<evidence type="ECO:0000256" key="5">
    <source>
        <dbReference type="ARBA" id="ARBA00023040"/>
    </source>
</evidence>
<dbReference type="GO" id="GO:0005886">
    <property type="term" value="C:plasma membrane"/>
    <property type="evidence" value="ECO:0007669"/>
    <property type="project" value="UniProtKB-SubCell"/>
</dbReference>
<evidence type="ECO:0000256" key="2">
    <source>
        <dbReference type="ARBA" id="ARBA00022475"/>
    </source>
</evidence>
<sequence length="472" mass="52943">MASNNSSSNSSVRPFFPFPKLPNDEVEVIGSSVVYMLLSITIIIGNSLVIAAYRYNSRLQTVTNAFLVGLAVSDLLVGLISVPIWVYFSVCQQYHTCVNNQSLQVFYATADIFVGCASVLQLTAISIERFIAITRPIVHRTYSTSFYNTLIITAWCYAFVMSVLFPIQVTRWEKVYTVILFTTCFALPTIVIFVVYVIIFKTAVFSSEVRVSPEGIHKRTVQQEAKIAVTIAVITGLFVMAWLPFFIVNVIGTFCMQCFPPYPGILRLIRFVKWMHYSNSMVNPIIYAYRNREMRRTFIRILRRIFCRCTDTSLISAGSQVDGRSRGSRARRDGFNTDSKRFHSGKQGSSKDDPNAINLNYAYKMTNNNPPMVSKNPDPFDSGVQSGEHNGNHSEGPPQRGTISKAQASCSDQGPRCDVIRFKGMNSICEDEGMDEETPEESDTSMSDHVANEKNDAAIKETLFASVEQNIK</sequence>
<keyword evidence="8" id="KW-0807">Transducer</keyword>
<feature type="transmembrane region" description="Helical" evidence="10">
    <location>
        <begin position="227"/>
        <end position="251"/>
    </location>
</feature>
<dbReference type="InterPro" id="IPR017452">
    <property type="entry name" value="GPCR_Rhodpsn_7TM"/>
</dbReference>
<feature type="transmembrane region" description="Helical" evidence="10">
    <location>
        <begin position="105"/>
        <end position="125"/>
    </location>
</feature>
<keyword evidence="6 10" id="KW-0472">Membrane</keyword>
<feature type="region of interest" description="Disordered" evidence="9">
    <location>
        <begin position="430"/>
        <end position="457"/>
    </location>
</feature>
<dbReference type="CDD" id="cd14967">
    <property type="entry name" value="7tmA_amine_R-like"/>
    <property type="match status" value="1"/>
</dbReference>
<evidence type="ECO:0000256" key="1">
    <source>
        <dbReference type="ARBA" id="ARBA00004651"/>
    </source>
</evidence>
<dbReference type="GO" id="GO:0030594">
    <property type="term" value="F:neurotransmitter receptor activity"/>
    <property type="evidence" value="ECO:0007669"/>
    <property type="project" value="TreeGrafter"/>
</dbReference>
<evidence type="ECO:0000259" key="11">
    <source>
        <dbReference type="PROSITE" id="PS50262"/>
    </source>
</evidence>
<dbReference type="GO" id="GO:0007268">
    <property type="term" value="P:chemical synaptic transmission"/>
    <property type="evidence" value="ECO:0007669"/>
    <property type="project" value="TreeGrafter"/>
</dbReference>
<feature type="compositionally biased region" description="Basic and acidic residues" evidence="9">
    <location>
        <begin position="330"/>
        <end position="341"/>
    </location>
</feature>
<evidence type="ECO:0000313" key="13">
    <source>
        <dbReference type="RefSeq" id="XP_031570914.1"/>
    </source>
</evidence>
<dbReference type="FunCoup" id="A0A6P8IV37">
    <property type="interactions" value="564"/>
</dbReference>
<reference evidence="13" key="1">
    <citation type="submission" date="2025-08" db="UniProtKB">
        <authorList>
            <consortium name="RefSeq"/>
        </authorList>
    </citation>
    <scope>IDENTIFICATION</scope>
    <source>
        <tissue evidence="13">Tentacle</tissue>
    </source>
</reference>
<comment type="subcellular location">
    <subcellularLocation>
        <location evidence="1">Cell membrane</location>
        <topology evidence="1">Multi-pass membrane protein</topology>
    </subcellularLocation>
</comment>
<evidence type="ECO:0000256" key="8">
    <source>
        <dbReference type="ARBA" id="ARBA00023224"/>
    </source>
</evidence>
<feature type="region of interest" description="Disordered" evidence="9">
    <location>
        <begin position="318"/>
        <end position="417"/>
    </location>
</feature>
<dbReference type="SUPFAM" id="SSF81321">
    <property type="entry name" value="Family A G protein-coupled receptor-like"/>
    <property type="match status" value="1"/>
</dbReference>
<dbReference type="OrthoDB" id="9445642at2759"/>
<keyword evidence="12" id="KW-1185">Reference proteome</keyword>
<dbReference type="SMART" id="SM01381">
    <property type="entry name" value="7TM_GPCR_Srsx"/>
    <property type="match status" value="1"/>
</dbReference>
<gene>
    <name evidence="13" type="primary">LOC116305198</name>
</gene>
<dbReference type="AlphaFoldDB" id="A0A6P8IV37"/>
<dbReference type="Pfam" id="PF00001">
    <property type="entry name" value="7tm_1"/>
    <property type="match status" value="1"/>
</dbReference>
<feature type="domain" description="G-protein coupled receptors family 1 profile" evidence="11">
    <location>
        <begin position="45"/>
        <end position="287"/>
    </location>
</feature>
<dbReference type="PROSITE" id="PS50262">
    <property type="entry name" value="G_PROTEIN_RECEP_F1_2"/>
    <property type="match status" value="1"/>
</dbReference>
<dbReference type="RefSeq" id="XP_031570914.1">
    <property type="nucleotide sequence ID" value="XM_031715054.1"/>
</dbReference>